<feature type="compositionally biased region" description="Low complexity" evidence="1">
    <location>
        <begin position="116"/>
        <end position="135"/>
    </location>
</feature>
<dbReference type="Proteomes" id="UP000199707">
    <property type="component" value="Unassembled WGS sequence"/>
</dbReference>
<dbReference type="AlphaFoldDB" id="A0A1G4WQS2"/>
<protein>
    <recommendedName>
        <fullName evidence="5">PASTA domain-containing protein</fullName>
    </recommendedName>
</protein>
<dbReference type="EMBL" id="FMUB01000009">
    <property type="protein sequence ID" value="SCX27592.1"/>
    <property type="molecule type" value="Genomic_DNA"/>
</dbReference>
<name>A0A1G4WQS2_9MYCO</name>
<evidence type="ECO:0000313" key="4">
    <source>
        <dbReference type="Proteomes" id="UP000199707"/>
    </source>
</evidence>
<feature type="region of interest" description="Disordered" evidence="1">
    <location>
        <begin position="101"/>
        <end position="148"/>
    </location>
</feature>
<dbReference type="RefSeq" id="WP_090360994.1">
    <property type="nucleotide sequence ID" value="NZ_FMUB01000009.1"/>
</dbReference>
<evidence type="ECO:0000256" key="2">
    <source>
        <dbReference type="SAM" id="SignalP"/>
    </source>
</evidence>
<sequence length="148" mass="14215">MKKQVVLGIGGFAVLTAAASATLVGAGVASSDPTSGANPYSVIGEPYGKAVAILKSQGVRSSFGGSIGSDVPQAQCIVSGQKATSAGKMILELNCTQKAYEDAQASTPSRGGGASAGVPGAPNVGANGVTTVTPTPVGPQPGMSIPGA</sequence>
<gene>
    <name evidence="3" type="ORF">SAMN02799620_04357</name>
</gene>
<accession>A0A1G4WQS2</accession>
<keyword evidence="2" id="KW-0732">Signal</keyword>
<proteinExistence type="predicted"/>
<evidence type="ECO:0008006" key="5">
    <source>
        <dbReference type="Google" id="ProtNLM"/>
    </source>
</evidence>
<reference evidence="4" key="1">
    <citation type="submission" date="2016-10" db="EMBL/GenBank/DDBJ databases">
        <authorList>
            <person name="Varghese N."/>
            <person name="Submissions S."/>
        </authorList>
    </citation>
    <scope>NUCLEOTIDE SEQUENCE [LARGE SCALE GENOMIC DNA]</scope>
    <source>
        <strain evidence="4">UNC267MFSha1.1M11</strain>
    </source>
</reference>
<organism evidence="3 4">
    <name type="scientific">Mycolicibacterium fluoranthenivorans</name>
    <dbReference type="NCBI Taxonomy" id="258505"/>
    <lineage>
        <taxon>Bacteria</taxon>
        <taxon>Bacillati</taxon>
        <taxon>Actinomycetota</taxon>
        <taxon>Actinomycetes</taxon>
        <taxon>Mycobacteriales</taxon>
        <taxon>Mycobacteriaceae</taxon>
        <taxon>Mycolicibacterium</taxon>
    </lineage>
</organism>
<feature type="signal peptide" evidence="2">
    <location>
        <begin position="1"/>
        <end position="26"/>
    </location>
</feature>
<feature type="chain" id="PRO_5038574014" description="PASTA domain-containing protein" evidence="2">
    <location>
        <begin position="27"/>
        <end position="148"/>
    </location>
</feature>
<evidence type="ECO:0000313" key="3">
    <source>
        <dbReference type="EMBL" id="SCX27592.1"/>
    </source>
</evidence>
<evidence type="ECO:0000256" key="1">
    <source>
        <dbReference type="SAM" id="MobiDB-lite"/>
    </source>
</evidence>
<dbReference type="STRING" id="1502745.SAMN02799620_04357"/>